<gene>
    <name evidence="2" type="ORF">EDD79_100260</name>
</gene>
<dbReference type="Proteomes" id="UP000295504">
    <property type="component" value="Unassembled WGS sequence"/>
</dbReference>
<dbReference type="AlphaFoldDB" id="A0A4V2T4Z6"/>
<dbReference type="InterPro" id="IPR036938">
    <property type="entry name" value="PAP2/HPO_sf"/>
</dbReference>
<dbReference type="SMART" id="SM00014">
    <property type="entry name" value="acidPPc"/>
    <property type="match status" value="1"/>
</dbReference>
<feature type="domain" description="Phosphatidic acid phosphatase type 2/haloperoxidase" evidence="1">
    <location>
        <begin position="146"/>
        <end position="257"/>
    </location>
</feature>
<accession>A0A4V2T4Z6</accession>
<dbReference type="Pfam" id="PF01569">
    <property type="entry name" value="PAP2"/>
    <property type="match status" value="1"/>
</dbReference>
<dbReference type="SUPFAM" id="SSF48317">
    <property type="entry name" value="Acid phosphatase/Vanadium-dependent haloperoxidase"/>
    <property type="match status" value="1"/>
</dbReference>
<evidence type="ECO:0000313" key="3">
    <source>
        <dbReference type="Proteomes" id="UP000295504"/>
    </source>
</evidence>
<dbReference type="RefSeq" id="WP_132847410.1">
    <property type="nucleotide sequence ID" value="NZ_CP058648.1"/>
</dbReference>
<dbReference type="PANTHER" id="PTHR34599">
    <property type="entry name" value="PEROXIDASE-RELATED"/>
    <property type="match status" value="1"/>
</dbReference>
<reference evidence="2 3" key="1">
    <citation type="submission" date="2019-03" db="EMBL/GenBank/DDBJ databases">
        <title>Genomic Encyclopedia of Type Strains, Phase IV (KMG-IV): sequencing the most valuable type-strain genomes for metagenomic binning, comparative biology and taxonomic classification.</title>
        <authorList>
            <person name="Goeker M."/>
        </authorList>
    </citation>
    <scope>NUCLEOTIDE SEQUENCE [LARGE SCALE GENOMIC DNA]</scope>
    <source>
        <strain evidence="2 3">DSM 100013</strain>
    </source>
</reference>
<protein>
    <submittedName>
        <fullName evidence="2">PAP2 superfamily protein</fullName>
    </submittedName>
</protein>
<dbReference type="CDD" id="cd03398">
    <property type="entry name" value="PAP2_haloperoxidase"/>
    <property type="match status" value="1"/>
</dbReference>
<organism evidence="2 3">
    <name type="scientific">Serpentinicella alkaliphila</name>
    <dbReference type="NCBI Taxonomy" id="1734049"/>
    <lineage>
        <taxon>Bacteria</taxon>
        <taxon>Bacillati</taxon>
        <taxon>Bacillota</taxon>
        <taxon>Clostridia</taxon>
        <taxon>Peptostreptococcales</taxon>
        <taxon>Natronincolaceae</taxon>
        <taxon>Serpentinicella</taxon>
    </lineage>
</organism>
<proteinExistence type="predicted"/>
<evidence type="ECO:0000259" key="1">
    <source>
        <dbReference type="SMART" id="SM00014"/>
    </source>
</evidence>
<dbReference type="PANTHER" id="PTHR34599:SF1">
    <property type="entry name" value="PHOSPHATIDIC ACID PHOSPHATASE TYPE 2_HALOPEROXIDASE DOMAIN-CONTAINING PROTEIN"/>
    <property type="match status" value="1"/>
</dbReference>
<dbReference type="EMBL" id="SLYC01000002">
    <property type="protein sequence ID" value="TCQ07064.1"/>
    <property type="molecule type" value="Genomic_DNA"/>
</dbReference>
<dbReference type="OrthoDB" id="7793240at2"/>
<name>A0A4V2T4Z6_9FIRM</name>
<keyword evidence="3" id="KW-1185">Reference proteome</keyword>
<sequence length="308" mass="35188">MMNYSNGSLEDMIATVEDKKVSRKNNRKNRIKRPMKKWYQLPYAGETERPKGIDPAAGSWPLYYIRRNRKGQFISSDGKLIKFDIENPDNIDFCKELALVKKTLRNVTKHQKVIADYWGDGPATKQWTPIIDRLVDTYNLSPAQSARVIAAVQAGINDAFVVTWYFKYLWEIPRPNQLDHNLLTVICTPKFPAYPSGHSVISGTAEVILSYFFPTEAEKLKELAEENSISRLYGGVHFLADINEGLRLGRQIGRIIVDILRGQFDSNGKLIYEPVLKPLHAELNPPPYEQVIPYTPRARLCDLPLLPE</sequence>
<comment type="caution">
    <text evidence="2">The sequence shown here is derived from an EMBL/GenBank/DDBJ whole genome shotgun (WGS) entry which is preliminary data.</text>
</comment>
<evidence type="ECO:0000313" key="2">
    <source>
        <dbReference type="EMBL" id="TCQ07064.1"/>
    </source>
</evidence>
<dbReference type="Gene3D" id="1.10.606.20">
    <property type="match status" value="1"/>
</dbReference>
<dbReference type="InterPro" id="IPR000326">
    <property type="entry name" value="PAP2/HPO"/>
</dbReference>
<dbReference type="InterPro" id="IPR052559">
    <property type="entry name" value="V-haloperoxidase"/>
</dbReference>